<evidence type="ECO:0000313" key="2">
    <source>
        <dbReference type="EMBL" id="AGY48678.1"/>
    </source>
</evidence>
<dbReference type="GeneID" id="17959304"/>
<name>U5Q191_9CAUD</name>
<proteinExistence type="predicted"/>
<accession>U5Q191</accession>
<organism evidence="2 3">
    <name type="scientific">Bacillus phage Spock</name>
    <dbReference type="NCBI Taxonomy" id="1406791"/>
    <lineage>
        <taxon>Viruses</taxon>
        <taxon>Duplodnaviria</taxon>
        <taxon>Heunggongvirae</taxon>
        <taxon>Uroviricota</taxon>
        <taxon>Caudoviricetes</taxon>
        <taxon>Herelleviridae</taxon>
        <taxon>Bastillevirinae</taxon>
        <taxon>Bequatrovirus</taxon>
        <taxon>Bequatrovirus spock</taxon>
    </lineage>
</organism>
<feature type="coiled-coil region" evidence="1">
    <location>
        <begin position="12"/>
        <end position="39"/>
    </location>
</feature>
<evidence type="ECO:0000256" key="1">
    <source>
        <dbReference type="SAM" id="Coils"/>
    </source>
</evidence>
<reference evidence="2 3" key="1">
    <citation type="journal article" date="2013" name="Genome Announc.">
        <title>Complete Genome of Bacillus thuringiensis Myophage Spock.</title>
        <authorList>
            <person name="Maroun J.W."/>
            <person name="Whitcher K.J."/>
            <person name="Chamakura K.R."/>
            <person name="Kuty Everett G.F."/>
        </authorList>
    </citation>
    <scope>NUCLEOTIDE SEQUENCE [LARGE SCALE GENOMIC DNA]</scope>
</reference>
<dbReference type="RefSeq" id="YP_008770502.1">
    <property type="nucleotide sequence ID" value="NC_022763.1"/>
</dbReference>
<dbReference type="Proteomes" id="UP000017657">
    <property type="component" value="Segment"/>
</dbReference>
<dbReference type="KEGG" id="vg:17959304"/>
<protein>
    <submittedName>
        <fullName evidence="2">Uncharacterized protein</fullName>
    </submittedName>
</protein>
<dbReference type="EMBL" id="KF669662">
    <property type="protein sequence ID" value="AGY48678.1"/>
    <property type="molecule type" value="Genomic_DNA"/>
</dbReference>
<evidence type="ECO:0000313" key="3">
    <source>
        <dbReference type="Proteomes" id="UP000017657"/>
    </source>
</evidence>
<gene>
    <name evidence="2" type="ORF">Spock_278</name>
</gene>
<keyword evidence="1" id="KW-0175">Coiled coil</keyword>
<sequence>MRLTNEERIKRLSELGKEINKEYALYKEAQDNNDREKAEIHADKYDILMNEKRELLFD</sequence>
<keyword evidence="3" id="KW-1185">Reference proteome</keyword>